<gene>
    <name evidence="2" type="ORF">ANCDUO_03851</name>
</gene>
<organism evidence="2 3">
    <name type="scientific">Ancylostoma duodenale</name>
    <dbReference type="NCBI Taxonomy" id="51022"/>
    <lineage>
        <taxon>Eukaryota</taxon>
        <taxon>Metazoa</taxon>
        <taxon>Ecdysozoa</taxon>
        <taxon>Nematoda</taxon>
        <taxon>Chromadorea</taxon>
        <taxon>Rhabditida</taxon>
        <taxon>Rhabditina</taxon>
        <taxon>Rhabditomorpha</taxon>
        <taxon>Strongyloidea</taxon>
        <taxon>Ancylostomatidae</taxon>
        <taxon>Ancylostomatinae</taxon>
        <taxon>Ancylostoma</taxon>
    </lineage>
</organism>
<name>A0A0C2D805_9BILA</name>
<sequence length="104" mass="11919">MVCGLQAPFALVRSQRKKFHLLGKPELQLKEDELPADEDDLKKDEEVRLKILNWIDTDHPQLVTLAEDGELSDKEGKDSKKDKEKQKDEKKRDATSESKKVGSM</sequence>
<feature type="compositionally biased region" description="Basic and acidic residues" evidence="1">
    <location>
        <begin position="71"/>
        <end position="104"/>
    </location>
</feature>
<accession>A0A0C2D805</accession>
<protein>
    <submittedName>
        <fullName evidence="2">Uncharacterized protein</fullName>
    </submittedName>
</protein>
<reference evidence="2 3" key="1">
    <citation type="submission" date="2013-12" db="EMBL/GenBank/DDBJ databases">
        <title>Draft genome of the parsitic nematode Ancylostoma duodenale.</title>
        <authorList>
            <person name="Mitreva M."/>
        </authorList>
    </citation>
    <scope>NUCLEOTIDE SEQUENCE [LARGE SCALE GENOMIC DNA]</scope>
    <source>
        <strain evidence="2 3">Zhejiang</strain>
    </source>
</reference>
<dbReference type="AlphaFoldDB" id="A0A0C2D805"/>
<evidence type="ECO:0000313" key="3">
    <source>
        <dbReference type="Proteomes" id="UP000054047"/>
    </source>
</evidence>
<proteinExistence type="predicted"/>
<dbReference type="EMBL" id="KN727381">
    <property type="protein sequence ID" value="KIH65823.1"/>
    <property type="molecule type" value="Genomic_DNA"/>
</dbReference>
<dbReference type="Proteomes" id="UP000054047">
    <property type="component" value="Unassembled WGS sequence"/>
</dbReference>
<evidence type="ECO:0000313" key="2">
    <source>
        <dbReference type="EMBL" id="KIH65823.1"/>
    </source>
</evidence>
<feature type="region of interest" description="Disordered" evidence="1">
    <location>
        <begin position="65"/>
        <end position="104"/>
    </location>
</feature>
<keyword evidence="3" id="KW-1185">Reference proteome</keyword>
<evidence type="ECO:0000256" key="1">
    <source>
        <dbReference type="SAM" id="MobiDB-lite"/>
    </source>
</evidence>